<accession>A0A323UVZ6</accession>
<reference evidence="3 4" key="1">
    <citation type="submission" date="2018-06" db="EMBL/GenBank/DDBJ databases">
        <title>Azoarcus communis strain SWub3 genome.</title>
        <authorList>
            <person name="Zorraquino Salvo V."/>
            <person name="Toubiana D."/>
            <person name="Blumwald E."/>
        </authorList>
    </citation>
    <scope>NUCLEOTIDE SEQUENCE [LARGE SCALE GENOMIC DNA]</scope>
    <source>
        <strain evidence="3 4">SWub3</strain>
    </source>
</reference>
<dbReference type="GO" id="GO:0030428">
    <property type="term" value="C:cell septum"/>
    <property type="evidence" value="ECO:0007669"/>
    <property type="project" value="TreeGrafter"/>
</dbReference>
<dbReference type="InterPro" id="IPR007730">
    <property type="entry name" value="SPOR-like_dom"/>
</dbReference>
<evidence type="ECO:0000259" key="2">
    <source>
        <dbReference type="PROSITE" id="PS51724"/>
    </source>
</evidence>
<evidence type="ECO:0000256" key="1">
    <source>
        <dbReference type="SAM" id="MobiDB-lite"/>
    </source>
</evidence>
<comment type="caution">
    <text evidence="3">The sequence shown here is derived from an EMBL/GenBank/DDBJ whole genome shotgun (WGS) entry which is preliminary data.</text>
</comment>
<dbReference type="InterPro" id="IPR052521">
    <property type="entry name" value="Cell_div_SPOR-domain"/>
</dbReference>
<proteinExistence type="predicted"/>
<dbReference type="GO" id="GO:0032506">
    <property type="term" value="P:cytokinetic process"/>
    <property type="evidence" value="ECO:0007669"/>
    <property type="project" value="TreeGrafter"/>
</dbReference>
<dbReference type="PROSITE" id="PS51724">
    <property type="entry name" value="SPOR"/>
    <property type="match status" value="1"/>
</dbReference>
<dbReference type="OrthoDB" id="8563804at2"/>
<dbReference type="RefSeq" id="WP_110524398.1">
    <property type="nucleotide sequence ID" value="NZ_QKOE01000006.1"/>
</dbReference>
<dbReference type="InterPro" id="IPR036680">
    <property type="entry name" value="SPOR-like_sf"/>
</dbReference>
<protein>
    <submittedName>
        <fullName evidence="3">SPOR domain-containing protein</fullName>
    </submittedName>
</protein>
<dbReference type="AlphaFoldDB" id="A0A323UVZ6"/>
<dbReference type="Pfam" id="PF05036">
    <property type="entry name" value="SPOR"/>
    <property type="match status" value="1"/>
</dbReference>
<evidence type="ECO:0000313" key="4">
    <source>
        <dbReference type="Proteomes" id="UP000248259"/>
    </source>
</evidence>
<feature type="domain" description="SPOR" evidence="2">
    <location>
        <begin position="158"/>
        <end position="232"/>
    </location>
</feature>
<dbReference type="GO" id="GO:0042834">
    <property type="term" value="F:peptidoglycan binding"/>
    <property type="evidence" value="ECO:0007669"/>
    <property type="project" value="InterPro"/>
</dbReference>
<dbReference type="PANTHER" id="PTHR38687:SF1">
    <property type="entry name" value="CELL DIVISION PROTEIN DEDD"/>
    <property type="match status" value="1"/>
</dbReference>
<dbReference type="PANTHER" id="PTHR38687">
    <property type="entry name" value="CELL DIVISION PROTEIN DEDD-RELATED"/>
    <property type="match status" value="1"/>
</dbReference>
<feature type="compositionally biased region" description="Low complexity" evidence="1">
    <location>
        <begin position="95"/>
        <end position="129"/>
    </location>
</feature>
<sequence length="232" mass="23704">MSDADNLEIKKRARRRLVGAAALALLAAIILPMAMDQEPQVSTQDIQISIPERDAMVNQARPIAARPAEPEVAPAPVEQAPQASVQTSPPPSPPVAEARTATVAPAAPANPTVAANPAQKPELASSPATAAPPPPKPADAEAERVKALLAGGAVPKTPAQAESLVIQVAAVSDAAKAAALATELKKQGYNAYTEKAGAMTRVRVGPVATRAEADSMASRLKAMGHNAVVAVR</sequence>
<dbReference type="Gene3D" id="3.30.70.1070">
    <property type="entry name" value="Sporulation related repeat"/>
    <property type="match status" value="1"/>
</dbReference>
<organism evidence="3 4">
    <name type="scientific">Parazoarcus communis SWub3 = DSM 12120</name>
    <dbReference type="NCBI Taxonomy" id="1121029"/>
    <lineage>
        <taxon>Bacteria</taxon>
        <taxon>Pseudomonadati</taxon>
        <taxon>Pseudomonadota</taxon>
        <taxon>Betaproteobacteria</taxon>
        <taxon>Rhodocyclales</taxon>
        <taxon>Zoogloeaceae</taxon>
        <taxon>Parazoarcus</taxon>
    </lineage>
</organism>
<gene>
    <name evidence="3" type="ORF">DNK49_10825</name>
</gene>
<keyword evidence="4" id="KW-1185">Reference proteome</keyword>
<feature type="region of interest" description="Disordered" evidence="1">
    <location>
        <begin position="58"/>
        <end position="142"/>
    </location>
</feature>
<dbReference type="EMBL" id="QKOE01000006">
    <property type="protein sequence ID" value="PZA16605.1"/>
    <property type="molecule type" value="Genomic_DNA"/>
</dbReference>
<dbReference type="Proteomes" id="UP000248259">
    <property type="component" value="Unassembled WGS sequence"/>
</dbReference>
<name>A0A323UVZ6_9RHOO</name>
<feature type="compositionally biased region" description="Low complexity" evidence="1">
    <location>
        <begin position="59"/>
        <end position="87"/>
    </location>
</feature>
<dbReference type="SUPFAM" id="SSF110997">
    <property type="entry name" value="Sporulation related repeat"/>
    <property type="match status" value="1"/>
</dbReference>
<evidence type="ECO:0000313" key="3">
    <source>
        <dbReference type="EMBL" id="PZA16605.1"/>
    </source>
</evidence>
<dbReference type="GO" id="GO:0032153">
    <property type="term" value="C:cell division site"/>
    <property type="evidence" value="ECO:0007669"/>
    <property type="project" value="TreeGrafter"/>
</dbReference>